<protein>
    <recommendedName>
        <fullName evidence="3">Lipoprotein</fullName>
    </recommendedName>
</protein>
<evidence type="ECO:0008006" key="3">
    <source>
        <dbReference type="Google" id="ProtNLM"/>
    </source>
</evidence>
<name>A0A0D2J7H0_9BACT</name>
<accession>A0A0D2J7H0</accession>
<dbReference type="EMBL" id="AZAC01000048">
    <property type="protein sequence ID" value="KIX11666.1"/>
    <property type="molecule type" value="Genomic_DNA"/>
</dbReference>
<dbReference type="InParanoid" id="A0A0D2J7H0"/>
<dbReference type="OrthoDB" id="5518255at2"/>
<dbReference type="AlphaFoldDB" id="A0A0D2J7H0"/>
<gene>
    <name evidence="1" type="ORF">X474_23145</name>
</gene>
<evidence type="ECO:0000313" key="2">
    <source>
        <dbReference type="Proteomes" id="UP000032233"/>
    </source>
</evidence>
<proteinExistence type="predicted"/>
<keyword evidence="2" id="KW-1185">Reference proteome</keyword>
<evidence type="ECO:0000313" key="1">
    <source>
        <dbReference type="EMBL" id="KIX11666.1"/>
    </source>
</evidence>
<comment type="caution">
    <text evidence="1">The sequence shown here is derived from an EMBL/GenBank/DDBJ whole genome shotgun (WGS) entry which is preliminary data.</text>
</comment>
<dbReference type="Proteomes" id="UP000032233">
    <property type="component" value="Unassembled WGS sequence"/>
</dbReference>
<organism evidence="1 2">
    <name type="scientific">Dethiosulfatarculus sandiegensis</name>
    <dbReference type="NCBI Taxonomy" id="1429043"/>
    <lineage>
        <taxon>Bacteria</taxon>
        <taxon>Pseudomonadati</taxon>
        <taxon>Thermodesulfobacteriota</taxon>
        <taxon>Desulfarculia</taxon>
        <taxon>Desulfarculales</taxon>
        <taxon>Desulfarculaceae</taxon>
        <taxon>Dethiosulfatarculus</taxon>
    </lineage>
</organism>
<reference evidence="1 2" key="1">
    <citation type="submission" date="2013-11" db="EMBL/GenBank/DDBJ databases">
        <title>Metagenomic analysis of a methanogenic consortium involved in long chain n-alkane degradation.</title>
        <authorList>
            <person name="Davidova I.A."/>
            <person name="Callaghan A.V."/>
            <person name="Wawrik B."/>
            <person name="Pruitt S."/>
            <person name="Marks C."/>
            <person name="Duncan K.E."/>
            <person name="Suflita J.M."/>
        </authorList>
    </citation>
    <scope>NUCLEOTIDE SEQUENCE [LARGE SCALE GENOMIC DNA]</scope>
    <source>
        <strain evidence="1 2">SPR</strain>
    </source>
</reference>
<dbReference type="RefSeq" id="WP_044351746.1">
    <property type="nucleotide sequence ID" value="NZ_AZAC01000048.1"/>
</dbReference>
<sequence length="214" mass="24231">MKPLCRPILLLVLTGLIAITGCAKIKELGKEFDPSKRPEDQTYQEAITPFISKGSVYHGPATQILIKSLSLTKAVREAMVKRQAQAFALSARAEEKLLQDQMAAADQAFELMVSAYVPSREWNDLNAKKPDWRIYLVNKKGDRLEPIDVRYIKERTPLNQVLYPFWSPWDKLFSLRFAKNLPDGTPFLADQEYKARLLVAGPPGSEEMTIILLP</sequence>
<dbReference type="PROSITE" id="PS51257">
    <property type="entry name" value="PROKAR_LIPOPROTEIN"/>
    <property type="match status" value="1"/>
</dbReference>
<dbReference type="PATRIC" id="fig|1429043.3.peg.4899"/>